<evidence type="ECO:0000256" key="7">
    <source>
        <dbReference type="SAM" id="MobiDB-lite"/>
    </source>
</evidence>
<dbReference type="AlphaFoldDB" id="A0ABC9SMQ7"/>
<organism evidence="10 11">
    <name type="scientific">Leptospira borgpetersenii str. Brem 328</name>
    <dbReference type="NCBI Taxonomy" id="1049780"/>
    <lineage>
        <taxon>Bacteria</taxon>
        <taxon>Pseudomonadati</taxon>
        <taxon>Spirochaetota</taxon>
        <taxon>Spirochaetia</taxon>
        <taxon>Leptospirales</taxon>
        <taxon>Leptospiraceae</taxon>
        <taxon>Leptospira</taxon>
    </lineage>
</organism>
<feature type="transmembrane region" description="Helical" evidence="8">
    <location>
        <begin position="12"/>
        <end position="32"/>
    </location>
</feature>
<comment type="similarity">
    <text evidence="6">Belongs to the exbB/tolQ family.</text>
</comment>
<evidence type="ECO:0000259" key="9">
    <source>
        <dbReference type="Pfam" id="PF01618"/>
    </source>
</evidence>
<evidence type="ECO:0000256" key="3">
    <source>
        <dbReference type="ARBA" id="ARBA00022692"/>
    </source>
</evidence>
<feature type="transmembrane region" description="Helical" evidence="8">
    <location>
        <begin position="72"/>
        <end position="95"/>
    </location>
</feature>
<keyword evidence="3 8" id="KW-0812">Transmembrane</keyword>
<reference evidence="10 11" key="1">
    <citation type="submission" date="2013-01" db="EMBL/GenBank/DDBJ databases">
        <authorList>
            <person name="Harkins D.M."/>
            <person name="Durkin A.S."/>
            <person name="Brinkac L.M."/>
            <person name="Haft D.H."/>
            <person name="Selengut J.D."/>
            <person name="Sanka R."/>
            <person name="DePew J."/>
            <person name="Purushe J."/>
            <person name="Hartskeerl R.A."/>
            <person name="Ahmed A."/>
            <person name="van der Linden H."/>
            <person name="Goris M.G.A."/>
            <person name="Vinetz J.M."/>
            <person name="Sutton G.G."/>
            <person name="Nierman W.C."/>
            <person name="Fouts D.E."/>
        </authorList>
    </citation>
    <scope>NUCLEOTIDE SEQUENCE [LARGE SCALE GENOMIC DNA]</scope>
    <source>
        <strain evidence="10 11">Brem 328</strain>
    </source>
</reference>
<keyword evidence="6" id="KW-0813">Transport</keyword>
<gene>
    <name evidence="10" type="ORF">LEP1GSC056_1805</name>
</gene>
<dbReference type="GO" id="GO:0005886">
    <property type="term" value="C:plasma membrane"/>
    <property type="evidence" value="ECO:0007669"/>
    <property type="project" value="UniProtKB-SubCell"/>
</dbReference>
<evidence type="ECO:0000256" key="1">
    <source>
        <dbReference type="ARBA" id="ARBA00004651"/>
    </source>
</evidence>
<keyword evidence="6" id="KW-0653">Protein transport</keyword>
<evidence type="ECO:0000256" key="8">
    <source>
        <dbReference type="SAM" id="Phobius"/>
    </source>
</evidence>
<dbReference type="InterPro" id="IPR050790">
    <property type="entry name" value="ExbB/TolQ_transport"/>
</dbReference>
<evidence type="ECO:0000313" key="11">
    <source>
        <dbReference type="Proteomes" id="UP000012166"/>
    </source>
</evidence>
<feature type="domain" description="MotA/TolQ/ExbB proton channel" evidence="9">
    <location>
        <begin position="142"/>
        <end position="256"/>
    </location>
</feature>
<accession>A0ABC9SMQ7</accession>
<feature type="region of interest" description="Disordered" evidence="7">
    <location>
        <begin position="323"/>
        <end position="346"/>
    </location>
</feature>
<name>A0ABC9SMQ7_LEPBO</name>
<evidence type="ECO:0000313" key="10">
    <source>
        <dbReference type="EMBL" id="EMN19108.1"/>
    </source>
</evidence>
<feature type="transmembrane region" description="Helical" evidence="8">
    <location>
        <begin position="176"/>
        <end position="199"/>
    </location>
</feature>
<dbReference type="EMBL" id="AHMS02000005">
    <property type="protein sequence ID" value="EMN19108.1"/>
    <property type="molecule type" value="Genomic_DNA"/>
</dbReference>
<dbReference type="Pfam" id="PF01618">
    <property type="entry name" value="MotA_ExbB"/>
    <property type="match status" value="1"/>
</dbReference>
<evidence type="ECO:0000256" key="2">
    <source>
        <dbReference type="ARBA" id="ARBA00022475"/>
    </source>
</evidence>
<dbReference type="GO" id="GO:0015031">
    <property type="term" value="P:protein transport"/>
    <property type="evidence" value="ECO:0007669"/>
    <property type="project" value="UniProtKB-KW"/>
</dbReference>
<dbReference type="Proteomes" id="UP000012166">
    <property type="component" value="Unassembled WGS sequence"/>
</dbReference>
<sequence length="346" mass="38021">MKFSFIKKEFKWVMIALITSGLISFSTSVLFAQNKISEATKTEAPASTPTIQETKTETPVQTTDKSWGFVDLFLLGGWTMYPLAFSSIVALGIIFERIYFLATAKLLPKGYNIDLGETMDAKGLNAVQGFFDERKDYKITQILSGGIDVSSGDAEIFAKGVEREAAEIITVLERGLVILAAVSTIAPLIGFLGTVSGMINAFDAIANADQVNAKVVAGGIKEALITTAAGLIVAIPAMTFHQYLTSRIDGFTSEIEEAANRIYKEFLKGLSLLSTTYDPNQKETQFRRNISIFDVGYRISLTGVLYGNSGILRKRRIEHSASQKKFQSDFSPSRKHLRDSDRRGFS</sequence>
<evidence type="ECO:0000256" key="5">
    <source>
        <dbReference type="ARBA" id="ARBA00023136"/>
    </source>
</evidence>
<dbReference type="PANTHER" id="PTHR30625">
    <property type="entry name" value="PROTEIN TOLQ"/>
    <property type="match status" value="1"/>
</dbReference>
<comment type="subcellular location">
    <subcellularLocation>
        <location evidence="1">Cell membrane</location>
        <topology evidence="1">Multi-pass membrane protein</topology>
    </subcellularLocation>
    <subcellularLocation>
        <location evidence="6">Membrane</location>
        <topology evidence="6">Multi-pass membrane protein</topology>
    </subcellularLocation>
</comment>
<keyword evidence="5 8" id="KW-0472">Membrane</keyword>
<dbReference type="PANTHER" id="PTHR30625:SF11">
    <property type="entry name" value="MOTA_TOLQ_EXBB PROTON CHANNEL DOMAIN-CONTAINING PROTEIN"/>
    <property type="match status" value="1"/>
</dbReference>
<keyword evidence="2" id="KW-1003">Cell membrane</keyword>
<evidence type="ECO:0000256" key="4">
    <source>
        <dbReference type="ARBA" id="ARBA00022989"/>
    </source>
</evidence>
<feature type="transmembrane region" description="Helical" evidence="8">
    <location>
        <begin position="219"/>
        <end position="240"/>
    </location>
</feature>
<evidence type="ECO:0000256" key="6">
    <source>
        <dbReference type="RuleBase" id="RU004057"/>
    </source>
</evidence>
<comment type="caution">
    <text evidence="10">The sequence shown here is derived from an EMBL/GenBank/DDBJ whole genome shotgun (WGS) entry which is preliminary data.</text>
</comment>
<proteinExistence type="inferred from homology"/>
<dbReference type="InterPro" id="IPR002898">
    <property type="entry name" value="MotA_ExbB_proton_chnl"/>
</dbReference>
<keyword evidence="4 8" id="KW-1133">Transmembrane helix</keyword>
<protein>
    <submittedName>
        <fullName evidence="10">Transporter, MotA/TolQ/ExbB proton channel family protein</fullName>
    </submittedName>
</protein>